<accession>A0A017TEQ8</accession>
<organism evidence="2 3">
    <name type="scientific">Chondromyces apiculatus DSM 436</name>
    <dbReference type="NCBI Taxonomy" id="1192034"/>
    <lineage>
        <taxon>Bacteria</taxon>
        <taxon>Pseudomonadati</taxon>
        <taxon>Myxococcota</taxon>
        <taxon>Polyangia</taxon>
        <taxon>Polyangiales</taxon>
        <taxon>Polyangiaceae</taxon>
        <taxon>Chondromyces</taxon>
    </lineage>
</organism>
<name>A0A017TEQ8_9BACT</name>
<dbReference type="AlphaFoldDB" id="A0A017TEQ8"/>
<keyword evidence="3" id="KW-1185">Reference proteome</keyword>
<dbReference type="STRING" id="1192034.CAP_6805"/>
<comment type="caution">
    <text evidence="2">The sequence shown here is derived from an EMBL/GenBank/DDBJ whole genome shotgun (WGS) entry which is preliminary data.</text>
</comment>
<dbReference type="EMBL" id="ASRX01000006">
    <property type="protein sequence ID" value="EYF07783.1"/>
    <property type="molecule type" value="Genomic_DNA"/>
</dbReference>
<evidence type="ECO:0000313" key="2">
    <source>
        <dbReference type="EMBL" id="EYF07783.1"/>
    </source>
</evidence>
<reference evidence="2 3" key="1">
    <citation type="submission" date="2013-05" db="EMBL/GenBank/DDBJ databases">
        <title>Genome assembly of Chondromyces apiculatus DSM 436.</title>
        <authorList>
            <person name="Sharma G."/>
            <person name="Khatri I."/>
            <person name="Kaur C."/>
            <person name="Mayilraj S."/>
            <person name="Subramanian S."/>
        </authorList>
    </citation>
    <scope>NUCLEOTIDE SEQUENCE [LARGE SCALE GENOMIC DNA]</scope>
    <source>
        <strain evidence="2 3">DSM 436</strain>
    </source>
</reference>
<feature type="region of interest" description="Disordered" evidence="1">
    <location>
        <begin position="20"/>
        <end position="56"/>
    </location>
</feature>
<dbReference type="Proteomes" id="UP000019678">
    <property type="component" value="Unassembled WGS sequence"/>
</dbReference>
<sequence length="56" mass="6010">MGTRALRALPLPHARLRVARSRLHGHPPPGGYEGRPAHLQGGGRTSNTDCDGSFPR</sequence>
<evidence type="ECO:0000313" key="3">
    <source>
        <dbReference type="Proteomes" id="UP000019678"/>
    </source>
</evidence>
<protein>
    <submittedName>
        <fullName evidence="2">Uncharacterized protein</fullName>
    </submittedName>
</protein>
<proteinExistence type="predicted"/>
<gene>
    <name evidence="2" type="ORF">CAP_6805</name>
</gene>
<evidence type="ECO:0000256" key="1">
    <source>
        <dbReference type="SAM" id="MobiDB-lite"/>
    </source>
</evidence>